<protein>
    <submittedName>
        <fullName evidence="4">von Willebrand factor type A domain protein</fullName>
    </submittedName>
</protein>
<evidence type="ECO:0000256" key="2">
    <source>
        <dbReference type="SAM" id="Phobius"/>
    </source>
</evidence>
<dbReference type="RefSeq" id="WP_231734230.1">
    <property type="nucleotide sequence ID" value="NZ_CP036316.1"/>
</dbReference>
<dbReference type="InterPro" id="IPR002035">
    <property type="entry name" value="VWF_A"/>
</dbReference>
<dbReference type="Pfam" id="PF13519">
    <property type="entry name" value="VWA_2"/>
    <property type="match status" value="1"/>
</dbReference>
<dbReference type="AlphaFoldDB" id="A0A517T8V5"/>
<gene>
    <name evidence="4" type="ORF">V22_20480</name>
</gene>
<dbReference type="InterPro" id="IPR029062">
    <property type="entry name" value="Class_I_gatase-like"/>
</dbReference>
<dbReference type="PROSITE" id="PS50234">
    <property type="entry name" value="VWFA"/>
    <property type="match status" value="1"/>
</dbReference>
<dbReference type="InterPro" id="IPR036465">
    <property type="entry name" value="vWFA_dom_sf"/>
</dbReference>
<keyword evidence="2" id="KW-0472">Membrane</keyword>
<evidence type="ECO:0000313" key="4">
    <source>
        <dbReference type="EMBL" id="QDT64805.1"/>
    </source>
</evidence>
<feature type="transmembrane region" description="Helical" evidence="2">
    <location>
        <begin position="62"/>
        <end position="82"/>
    </location>
</feature>
<feature type="transmembrane region" description="Helical" evidence="2">
    <location>
        <begin position="89"/>
        <end position="108"/>
    </location>
</feature>
<dbReference type="PANTHER" id="PTHR37947:SF2">
    <property type="entry name" value="VON WILLEBRAND FACTOR TYPE A"/>
    <property type="match status" value="1"/>
</dbReference>
<feature type="domain" description="VWFA" evidence="3">
    <location>
        <begin position="120"/>
        <end position="258"/>
    </location>
</feature>
<feature type="transmembrane region" description="Helical" evidence="2">
    <location>
        <begin position="30"/>
        <end position="50"/>
    </location>
</feature>
<dbReference type="PANTHER" id="PTHR37947">
    <property type="entry name" value="BLL2462 PROTEIN"/>
    <property type="match status" value="1"/>
</dbReference>
<dbReference type="Gene3D" id="3.40.50.410">
    <property type="entry name" value="von Willebrand factor, type A domain"/>
    <property type="match status" value="2"/>
</dbReference>
<organism evidence="4 5">
    <name type="scientific">Calycomorphotria hydatis</name>
    <dbReference type="NCBI Taxonomy" id="2528027"/>
    <lineage>
        <taxon>Bacteria</taxon>
        <taxon>Pseudomonadati</taxon>
        <taxon>Planctomycetota</taxon>
        <taxon>Planctomycetia</taxon>
        <taxon>Planctomycetales</taxon>
        <taxon>Planctomycetaceae</taxon>
        <taxon>Calycomorphotria</taxon>
    </lineage>
</organism>
<dbReference type="Proteomes" id="UP000319976">
    <property type="component" value="Chromosome"/>
</dbReference>
<reference evidence="4 5" key="1">
    <citation type="submission" date="2019-02" db="EMBL/GenBank/DDBJ databases">
        <title>Deep-cultivation of Planctomycetes and their phenomic and genomic characterization uncovers novel biology.</title>
        <authorList>
            <person name="Wiegand S."/>
            <person name="Jogler M."/>
            <person name="Boedeker C."/>
            <person name="Pinto D."/>
            <person name="Vollmers J."/>
            <person name="Rivas-Marin E."/>
            <person name="Kohn T."/>
            <person name="Peeters S.H."/>
            <person name="Heuer A."/>
            <person name="Rast P."/>
            <person name="Oberbeckmann S."/>
            <person name="Bunk B."/>
            <person name="Jeske O."/>
            <person name="Meyerdierks A."/>
            <person name="Storesund J.E."/>
            <person name="Kallscheuer N."/>
            <person name="Luecker S."/>
            <person name="Lage O.M."/>
            <person name="Pohl T."/>
            <person name="Merkel B.J."/>
            <person name="Hornburger P."/>
            <person name="Mueller R.-W."/>
            <person name="Bruemmer F."/>
            <person name="Labrenz M."/>
            <person name="Spormann A.M."/>
            <person name="Op den Camp H."/>
            <person name="Overmann J."/>
            <person name="Amann R."/>
            <person name="Jetten M.S.M."/>
            <person name="Mascher T."/>
            <person name="Medema M.H."/>
            <person name="Devos D.P."/>
            <person name="Kaster A.-K."/>
            <person name="Ovreas L."/>
            <person name="Rohde M."/>
            <person name="Galperin M.Y."/>
            <person name="Jogler C."/>
        </authorList>
    </citation>
    <scope>NUCLEOTIDE SEQUENCE [LARGE SCALE GENOMIC DNA]</scope>
    <source>
        <strain evidence="4 5">V22</strain>
    </source>
</reference>
<evidence type="ECO:0000313" key="5">
    <source>
        <dbReference type="Proteomes" id="UP000319976"/>
    </source>
</evidence>
<keyword evidence="5" id="KW-1185">Reference proteome</keyword>
<dbReference type="SUPFAM" id="SSF52317">
    <property type="entry name" value="Class I glutamine amidotransferase-like"/>
    <property type="match status" value="1"/>
</dbReference>
<evidence type="ECO:0000259" key="3">
    <source>
        <dbReference type="PROSITE" id="PS50234"/>
    </source>
</evidence>
<dbReference type="Gene3D" id="3.40.50.880">
    <property type="match status" value="2"/>
</dbReference>
<dbReference type="SUPFAM" id="SSF53300">
    <property type="entry name" value="vWA-like"/>
    <property type="match status" value="2"/>
</dbReference>
<name>A0A517T8V5_9PLAN</name>
<dbReference type="SMART" id="SM00327">
    <property type="entry name" value="VWA"/>
    <property type="match status" value="2"/>
</dbReference>
<proteinExistence type="predicted"/>
<keyword evidence="2" id="KW-0812">Transmembrane</keyword>
<dbReference type="CDD" id="cd01653">
    <property type="entry name" value="GATase1"/>
    <property type="match status" value="1"/>
</dbReference>
<keyword evidence="2" id="KW-1133">Transmembrane helix</keyword>
<dbReference type="EMBL" id="CP036316">
    <property type="protein sequence ID" value="QDT64805.1"/>
    <property type="molecule type" value="Genomic_DNA"/>
</dbReference>
<dbReference type="CDD" id="cd00198">
    <property type="entry name" value="vWFA"/>
    <property type="match status" value="1"/>
</dbReference>
<feature type="compositionally biased region" description="Basic and acidic residues" evidence="1">
    <location>
        <begin position="938"/>
        <end position="947"/>
    </location>
</feature>
<evidence type="ECO:0000256" key="1">
    <source>
        <dbReference type="SAM" id="MobiDB-lite"/>
    </source>
</evidence>
<feature type="region of interest" description="Disordered" evidence="1">
    <location>
        <begin position="938"/>
        <end position="1021"/>
    </location>
</feature>
<accession>A0A517T8V5</accession>
<sequence length="1021" mass="112395">MSVGRAGKSISSWWEPLRTVFPAPVRAPRFVDFLPLLLFLAAYAGLIIWLEVSRTVTFARPYLFSLMAITPWIWWMSFAGAGGLARGRGLTALLIRFALAGVLVAAIAEPQSVRTRDDLAVMYVLDVSGSIERISLDQAREFFVNTIARKPQDDQAGMVVFGRNASVELPPRPVPPSETPSVNSSIDRGATDLAASLSLSAAMLSEEQPGRIVLISDGAQTEGNLGEAIDLLQARGIPVDVLPINYAYNREVWLEKLDLPKFVKRNETYNAGVILSALSEGSGTLTLLENGDPIIELPVEYKEGKNRFEIPISLREPGYYEYTAIINVPKDADRVEHNNKVVNALQLKGEGRVAIVTDPDGDNRDWEPLAQAIREAKRQVELISAYDLPDEPLALLNYDLVIFANVGADAFDAIQLAAIRDSVRDLGMGFLMVGGPSSYAPGGYHRTAIEETLPVSTDVSNRKVLPKGALAIILHTCEFAQGNTWGKRITKQAIRVLSAKDEVGVLIYSWDGGEKWLFELTPADKYEEMVPKIEAAEIGDMPDFDSTMRMGLEGLKKSDAATKHMIIISDGDPSIPAPDLLSDFVDNKVSVSTVAVFPHNGMVGTGTLQRVAGLTGGRFYFPQDPSLLPGIFIKEAKTLKRSMIQNETVSPVIEDGLHPVLKGVSGTPDVHGYVLTTPKGFPARVLLKAPNAEATAVGEVDPLLSVWQFGIGRAGAYMSDLSTNWGRDWLTWDRFQPFVEQLVTHLSRTRTESHLRMSAEPEGQYGLILIEDYHPDGVPLKLDAVISGPNQKTEQIELRQVGPRRYEGRVPLWGEGRYQVMAIGKNGDRTDRIAGGLIVPYSPEFKRFRADPVTLQNIAKETGGKVLNLESSADEIFPKERPSRQSRSPIFDWLLIAFAILLPLDVAVRRVQLDFSTIRSLIFGDRKGSRMETMGRLLEKKRDRGETSRPVAPVEQKPLLTRPVKPKPSAPSSRPKPQSTKPPASKSGDEKSGSPGSTMSRLLDAKRRKQQRQDDSENEQE</sequence>
<dbReference type="KEGG" id="chya:V22_20480"/>